<keyword evidence="5" id="KW-0472">Membrane</keyword>
<dbReference type="PANTHER" id="PTHR12815:SF47">
    <property type="entry name" value="TRANSLOCATION AND ASSEMBLY MODULE SUBUNIT TAMA"/>
    <property type="match status" value="1"/>
</dbReference>
<keyword evidence="6" id="KW-0998">Cell outer membrane</keyword>
<evidence type="ECO:0000256" key="5">
    <source>
        <dbReference type="ARBA" id="ARBA00023136"/>
    </source>
</evidence>
<dbReference type="PANTHER" id="PTHR12815">
    <property type="entry name" value="SORTING AND ASSEMBLY MACHINERY SAMM50 PROTEIN FAMILY MEMBER"/>
    <property type="match status" value="1"/>
</dbReference>
<name>A0ABW7FRX0_9BURK</name>
<evidence type="ECO:0000256" key="1">
    <source>
        <dbReference type="ARBA" id="ARBA00004370"/>
    </source>
</evidence>
<keyword evidence="4" id="KW-0732">Signal</keyword>
<keyword evidence="3" id="KW-0812">Transmembrane</keyword>
<dbReference type="RefSeq" id="WP_394458450.1">
    <property type="nucleotide sequence ID" value="NZ_JBIGHZ010000001.1"/>
</dbReference>
<keyword evidence="9" id="KW-1185">Reference proteome</keyword>
<dbReference type="InterPro" id="IPR039910">
    <property type="entry name" value="D15-like"/>
</dbReference>
<proteinExistence type="predicted"/>
<gene>
    <name evidence="8" type="ORF">ACG0Z6_02340</name>
</gene>
<comment type="subcellular location">
    <subcellularLocation>
        <location evidence="1">Membrane</location>
    </subcellularLocation>
</comment>
<dbReference type="Gene3D" id="2.40.160.50">
    <property type="entry name" value="membrane protein fhac: a member of the omp85/tpsb transporter family"/>
    <property type="match status" value="1"/>
</dbReference>
<reference evidence="8 9" key="1">
    <citation type="submission" date="2024-08" db="EMBL/GenBank/DDBJ databases">
        <authorList>
            <person name="Lu H."/>
        </authorList>
    </citation>
    <scope>NUCLEOTIDE SEQUENCE [LARGE SCALE GENOMIC DNA]</scope>
    <source>
        <strain evidence="8 9">BYS180W</strain>
    </source>
</reference>
<evidence type="ECO:0000259" key="7">
    <source>
        <dbReference type="Pfam" id="PF01103"/>
    </source>
</evidence>
<evidence type="ECO:0000256" key="3">
    <source>
        <dbReference type="ARBA" id="ARBA00022692"/>
    </source>
</evidence>
<feature type="domain" description="Bacterial surface antigen (D15)" evidence="7">
    <location>
        <begin position="319"/>
        <end position="602"/>
    </location>
</feature>
<accession>A0ABW7FRX0</accession>
<evidence type="ECO:0000256" key="2">
    <source>
        <dbReference type="ARBA" id="ARBA00022452"/>
    </source>
</evidence>
<protein>
    <submittedName>
        <fullName evidence="8">Autotransporter assembly complex family protein</fullName>
    </submittedName>
</protein>
<evidence type="ECO:0000313" key="9">
    <source>
        <dbReference type="Proteomes" id="UP001606099"/>
    </source>
</evidence>
<evidence type="ECO:0000313" key="8">
    <source>
        <dbReference type="EMBL" id="MFG6447077.1"/>
    </source>
</evidence>
<sequence length="606" mass="66046">MLLTACAGLLPPPPAALPPASADAASSPAPLTPAVPVRFKLQIEAPSAQRELLQEHLDLARFERSPPSGGLSSTELARLALSTPDQARALLQTQGFFNPELTLLRPPPEANGLRLLQLSVQPGAQVLVDGVDLKLQGAVQTQAQAEALRQSWALGKGAGFSQSAWSAAKSALLTQLKRNGYPLARWVSTSARVYEQEQRVDLELTLDSGPQVLLGALDIQGLSQQPQSVVRRLAGFSPGEPYSEKALLDFQDRLIATQLFDSAAVELSTEQVQPMADQASLELPVQVQLREAPRQELTASLGYLSADGPRLGLEHKHRRALGLNLRSHTKLVLGREKSQLDIELSSHPQPDMQRTLGTLNFERQRLASQQLYAAWARLGYVRETEAQDRLRYLELLRAWEHSPGQPTLSAGAITLNQQLVWRQLDAKLLPTQGYSLALLTGAGWTTNSSQPAGPMARLKWQGQAYARLGSQWLLSSRAEAAQVLARSSLELPEVLRFRTGGDDSVRGYGSQELGPTDELGRPTGGRVMLAGSVEFSHPLRERWPGVMGAVFVDAGQAAQRWQSLRPDWSWGLGLRYRSPVGVLRVDAARAQATGSWRFHFGVVVGL</sequence>
<dbReference type="Pfam" id="PF01103">
    <property type="entry name" value="Omp85"/>
    <property type="match status" value="1"/>
</dbReference>
<comment type="caution">
    <text evidence="8">The sequence shown here is derived from an EMBL/GenBank/DDBJ whole genome shotgun (WGS) entry which is preliminary data.</text>
</comment>
<evidence type="ECO:0000256" key="4">
    <source>
        <dbReference type="ARBA" id="ARBA00022729"/>
    </source>
</evidence>
<keyword evidence="2" id="KW-1134">Transmembrane beta strand</keyword>
<dbReference type="EMBL" id="JBIGHZ010000001">
    <property type="protein sequence ID" value="MFG6447077.1"/>
    <property type="molecule type" value="Genomic_DNA"/>
</dbReference>
<evidence type="ECO:0000256" key="6">
    <source>
        <dbReference type="ARBA" id="ARBA00023237"/>
    </source>
</evidence>
<dbReference type="Gene3D" id="3.10.20.310">
    <property type="entry name" value="membrane protein fhac"/>
    <property type="match status" value="2"/>
</dbReference>
<dbReference type="InterPro" id="IPR000184">
    <property type="entry name" value="Bac_surfAg_D15"/>
</dbReference>
<organism evidence="8 9">
    <name type="scientific">Roseateles rivi</name>
    <dbReference type="NCBI Taxonomy" id="3299028"/>
    <lineage>
        <taxon>Bacteria</taxon>
        <taxon>Pseudomonadati</taxon>
        <taxon>Pseudomonadota</taxon>
        <taxon>Betaproteobacteria</taxon>
        <taxon>Burkholderiales</taxon>
        <taxon>Sphaerotilaceae</taxon>
        <taxon>Roseateles</taxon>
    </lineage>
</organism>
<dbReference type="Proteomes" id="UP001606099">
    <property type="component" value="Unassembled WGS sequence"/>
</dbReference>